<organism evidence="1 2">
    <name type="scientific">Clostridium bovifaecis</name>
    <dbReference type="NCBI Taxonomy" id="2184719"/>
    <lineage>
        <taxon>Bacteria</taxon>
        <taxon>Bacillati</taxon>
        <taxon>Bacillota</taxon>
        <taxon>Clostridia</taxon>
        <taxon>Eubacteriales</taxon>
        <taxon>Clostridiaceae</taxon>
        <taxon>Clostridium</taxon>
    </lineage>
</organism>
<evidence type="ECO:0000313" key="1">
    <source>
        <dbReference type="EMBL" id="QGU94781.1"/>
    </source>
</evidence>
<dbReference type="AlphaFoldDB" id="A0A6I6EX28"/>
<protein>
    <submittedName>
        <fullName evidence="1">Uncharacterized protein</fullName>
    </submittedName>
</protein>
<keyword evidence="2" id="KW-1185">Reference proteome</keyword>
<name>A0A6I6EX28_9CLOT</name>
<accession>A0A6I6EX28</accession>
<evidence type="ECO:0000313" key="2">
    <source>
        <dbReference type="Proteomes" id="UP000422764"/>
    </source>
</evidence>
<dbReference type="Proteomes" id="UP000422764">
    <property type="component" value="Chromosome"/>
</dbReference>
<dbReference type="EMBL" id="CP046522">
    <property type="protein sequence ID" value="QGU94781.1"/>
    <property type="molecule type" value="Genomic_DNA"/>
</dbReference>
<proteinExistence type="predicted"/>
<reference evidence="1 2" key="1">
    <citation type="submission" date="2019-12" db="EMBL/GenBank/DDBJ databases">
        <title>Genome sequenceing of Clostridium bovifaecis.</title>
        <authorList>
            <person name="Yao Y."/>
        </authorList>
    </citation>
    <scope>NUCLEOTIDE SEQUENCE [LARGE SCALE GENOMIC DNA]</scope>
    <source>
        <strain evidence="1 2">BXX</strain>
    </source>
</reference>
<sequence length="120" mass="13603">MDRVSDVNGKQPILSVIIDKERSRFHSMVFKIDEHEQGVISDTTVEKIRQLLKKAIPNIGEGEHEVFMNECTSLINLLYDVEDVEVELYAINAVKSVEDYEKLEGAILESAGVDLEILVR</sequence>
<gene>
    <name evidence="1" type="ORF">GOM49_06435</name>
</gene>